<feature type="domain" description="Integrase catalytic" evidence="22">
    <location>
        <begin position="795"/>
        <end position="964"/>
    </location>
</feature>
<evidence type="ECO:0000256" key="16">
    <source>
        <dbReference type="ARBA" id="ARBA00023172"/>
    </source>
</evidence>
<dbReference type="SUPFAM" id="SSF57756">
    <property type="entry name" value="Retrovirus zinc finger-like domains"/>
    <property type="match status" value="1"/>
</dbReference>
<keyword evidence="17" id="KW-0511">Multifunctional enzyme</keyword>
<dbReference type="InterPro" id="IPR036397">
    <property type="entry name" value="RNaseH_sf"/>
</dbReference>
<dbReference type="Pfam" id="PF14223">
    <property type="entry name" value="Retrotran_gag_2"/>
    <property type="match status" value="1"/>
</dbReference>
<dbReference type="PANTHER" id="PTHR42648">
    <property type="entry name" value="TRANSPOSASE, PUTATIVE-RELATED"/>
    <property type="match status" value="1"/>
</dbReference>
<dbReference type="SMART" id="SM00343">
    <property type="entry name" value="ZnF_C2HC"/>
    <property type="match status" value="2"/>
</dbReference>
<dbReference type="SUPFAM" id="SSF56672">
    <property type="entry name" value="DNA/RNA polymerases"/>
    <property type="match status" value="1"/>
</dbReference>
<dbReference type="InterPro" id="IPR001584">
    <property type="entry name" value="Integrase_cat-core"/>
</dbReference>
<sequence>MSKDEEEKENKKETEAKGAIPKRGKPKIIENIYVNREWAENRPVLPIETKMLYEKQEKMVEKMESVMKMLDKVMTQATSMMENMVEVAHVNLEKEKLKIRRLEVNKQNTQSKVENGIQTVKELEVEPKKKKLDETVCSVEKNRSLETIKSALEVELNSQRLHIRREYKLTQKSNFDLWMDYLKSELMNNELLDVIDSNIDNPENLSELKVAKRKSLVRDIIINHLDENYHKRILHEKDPKEILKKLRSYKKSEVNVTHTSVRTKLYQIKMRKDEKVSDFCERFDSIIREYESCEDAVPLTEQEMRSALYQAVSINVPELRNVDLIRRQTNLKEMNVDEIKSFMMQLEAETKSEVREKLEKPEVRVQRATAEEHKEVKCYRCNKLGHMAKDCPLAGSEAWFCYYCQEIRGHKGDSCPNAGAQTNRFRGKRYTNKTVNKNIKKKGRFAQRGTKRVDNKGKVTKIQPAKKTIPSQTAIEGKPKEGKLCMAKVIEDRDSSKELVNFIVDSGATDHIVNKNIILSNFEKCNNRVIKCANKNELADISIDGKGDLLLLINEKEKKVIKLTNVIATKEVSENLLSLRKLADAGFSIYLDDKVFKVHNKLTNKIVFEGIYEKPNWIMQFEVKNNNIEDNESVECAVYRCRAEIVPHCESPEQSQANIQTSELSISEGELDERDNVGSAIGRENEGELTNVNENIEYNNAELDQVIKLEDIQTLENIEEMCESSVIEKVKKLEKINEAMLWHVKLGHASLNYLRQLQKVEKRLETVKFDNSILECEVCIMAKMAKLPFKENRNRAQRPLQVIHTDIMGPIKPTSYPGRKRFIITFIDDYSRLAKAYSLKTKDESGEALEKYLISARNLLGKEEKLCYVKSDQGKEFTGGAFKEVLKRENIEAIYAPPYTPEHNGVAERFNRTMQEKIRTYMFDSGLPKSMWELAVDAAVHAYNRSPHKTIEYEISLKKFSSETSCHFEQIKRFGCIGYARVPKPTSKFDKRAIREDEEKGEQKLEIPEKRKRGRPRKQTTQLDEQKQKDARKESEAPMTRSKTKRKLEDNGDTDVRRKIEDVSFANYINVKNIQRNIENKDELHQCLMASLNREPVTYEEAISSNERENWKIAVKEELESMYANQVWELVDRPLEKLDGRRPNIIDSRWVFKRKLEADGSTRYKARLVIRGCKDKNVYDLKETYAPVSRLSLVRSILAIINKYNLYASQLDVKTAFLNGVLEEKDEIYMEIPERVELDENTKKTKVCRLNRALYGLKISPKRWNKRFSEEAKKLGLENDLHEPCLFTWRKEGKIVIVLLYVDDMLVASNDQKKLEEIKKKLNETFETKDLGEPKNFLGITIERNKEESCMYIHQTRYTESILEKFHMNECKPQNTPMVTRKVSNKNRKLEEKSIREETKRVPYREAIGSLMYLANATRPDIAFAVNYLAKRQLEPTEEDWQDVKRVFRYLRGTANRGLMFKGKTDELESLTDASFRDCIDSTSTGGYIIKIFGDVIAWRSHKQTYVTLSTCQAEYLTMSEACQECVDQGKVKVEWIETKENLADIMTKPLPLEAFAYLRDNIMNIEFEQN</sequence>
<dbReference type="InterPro" id="IPR043502">
    <property type="entry name" value="DNA/RNA_pol_sf"/>
</dbReference>
<keyword evidence="3" id="KW-0645">Protease</keyword>
<name>A0A6J1PG45_9HYME</name>
<evidence type="ECO:0000256" key="4">
    <source>
        <dbReference type="ARBA" id="ARBA00022722"/>
    </source>
</evidence>
<keyword evidence="14" id="KW-0808">Transferase</keyword>
<evidence type="ECO:0000256" key="7">
    <source>
        <dbReference type="ARBA" id="ARBA00022750"/>
    </source>
</evidence>
<evidence type="ECO:0000256" key="14">
    <source>
        <dbReference type="ARBA" id="ARBA00022932"/>
    </source>
</evidence>
<keyword evidence="11" id="KW-0460">Magnesium</keyword>
<dbReference type="GeneID" id="112452399"/>
<evidence type="ECO:0000256" key="3">
    <source>
        <dbReference type="ARBA" id="ARBA00022670"/>
    </source>
</evidence>
<keyword evidence="14" id="KW-0239">DNA-directed DNA polymerase</keyword>
<dbReference type="InterPro" id="IPR012337">
    <property type="entry name" value="RNaseH-like_sf"/>
</dbReference>
<dbReference type="CDD" id="cd09272">
    <property type="entry name" value="RNase_HI_RT_Ty1"/>
    <property type="match status" value="1"/>
</dbReference>
<dbReference type="InterPro" id="IPR054722">
    <property type="entry name" value="PolX-like_BBD"/>
</dbReference>
<keyword evidence="13" id="KW-0695">RNA-directed DNA polymerase</keyword>
<dbReference type="PROSITE" id="PS50158">
    <property type="entry name" value="ZF_CCHC"/>
    <property type="match status" value="1"/>
</dbReference>
<evidence type="ECO:0000256" key="15">
    <source>
        <dbReference type="ARBA" id="ARBA00023113"/>
    </source>
</evidence>
<dbReference type="GO" id="GO:0006310">
    <property type="term" value="P:DNA recombination"/>
    <property type="evidence" value="ECO:0007669"/>
    <property type="project" value="UniProtKB-KW"/>
</dbReference>
<keyword evidence="19" id="KW-0175">Coiled coil</keyword>
<dbReference type="GO" id="GO:0008270">
    <property type="term" value="F:zinc ion binding"/>
    <property type="evidence" value="ECO:0007669"/>
    <property type="project" value="UniProtKB-KW"/>
</dbReference>
<feature type="domain" description="CCHC-type" evidence="21">
    <location>
        <begin position="377"/>
        <end position="392"/>
    </location>
</feature>
<evidence type="ECO:0000313" key="23">
    <source>
        <dbReference type="Proteomes" id="UP000504618"/>
    </source>
</evidence>
<protein>
    <submittedName>
        <fullName evidence="24">Uncharacterized protein LOC112452399</fullName>
    </submittedName>
</protein>
<evidence type="ECO:0000256" key="12">
    <source>
        <dbReference type="ARBA" id="ARBA00022908"/>
    </source>
</evidence>
<dbReference type="InterPro" id="IPR025724">
    <property type="entry name" value="GAG-pre-integrase_dom"/>
</dbReference>
<dbReference type="PANTHER" id="PTHR42648:SF11">
    <property type="entry name" value="TRANSPOSON TY4-P GAG-POL POLYPROTEIN"/>
    <property type="match status" value="1"/>
</dbReference>
<dbReference type="SUPFAM" id="SSF53098">
    <property type="entry name" value="Ribonuclease H-like"/>
    <property type="match status" value="1"/>
</dbReference>
<keyword evidence="16" id="KW-0233">DNA recombination</keyword>
<dbReference type="GO" id="GO:0003676">
    <property type="term" value="F:nucleic acid binding"/>
    <property type="evidence" value="ECO:0007669"/>
    <property type="project" value="InterPro"/>
</dbReference>
<dbReference type="Proteomes" id="UP000504618">
    <property type="component" value="Unplaced"/>
</dbReference>
<evidence type="ECO:0000256" key="5">
    <source>
        <dbReference type="ARBA" id="ARBA00022723"/>
    </source>
</evidence>
<gene>
    <name evidence="24" type="primary">LOC112452399</name>
</gene>
<feature type="region of interest" description="Disordered" evidence="20">
    <location>
        <begin position="1"/>
        <end position="22"/>
    </location>
</feature>
<feature type="region of interest" description="Disordered" evidence="20">
    <location>
        <begin position="990"/>
        <end position="1052"/>
    </location>
</feature>
<keyword evidence="10" id="KW-0067">ATP-binding</keyword>
<dbReference type="GO" id="GO:0003887">
    <property type="term" value="F:DNA-directed DNA polymerase activity"/>
    <property type="evidence" value="ECO:0007669"/>
    <property type="project" value="UniProtKB-KW"/>
</dbReference>
<dbReference type="GO" id="GO:0004519">
    <property type="term" value="F:endonuclease activity"/>
    <property type="evidence" value="ECO:0007669"/>
    <property type="project" value="UniProtKB-KW"/>
</dbReference>
<organism evidence="23 24">
    <name type="scientific">Temnothorax curvispinosus</name>
    <dbReference type="NCBI Taxonomy" id="300111"/>
    <lineage>
        <taxon>Eukaryota</taxon>
        <taxon>Metazoa</taxon>
        <taxon>Ecdysozoa</taxon>
        <taxon>Arthropoda</taxon>
        <taxon>Hexapoda</taxon>
        <taxon>Insecta</taxon>
        <taxon>Pterygota</taxon>
        <taxon>Neoptera</taxon>
        <taxon>Endopterygota</taxon>
        <taxon>Hymenoptera</taxon>
        <taxon>Apocrita</taxon>
        <taxon>Aculeata</taxon>
        <taxon>Formicoidea</taxon>
        <taxon>Formicidae</taxon>
        <taxon>Myrmicinae</taxon>
        <taxon>Temnothorax</taxon>
    </lineage>
</organism>
<evidence type="ECO:0000256" key="19">
    <source>
        <dbReference type="SAM" id="Coils"/>
    </source>
</evidence>
<evidence type="ECO:0000256" key="18">
    <source>
        <dbReference type="PROSITE-ProRule" id="PRU00047"/>
    </source>
</evidence>
<evidence type="ECO:0000256" key="6">
    <source>
        <dbReference type="ARBA" id="ARBA00022741"/>
    </source>
</evidence>
<dbReference type="OrthoDB" id="7607323at2759"/>
<evidence type="ECO:0000313" key="24">
    <source>
        <dbReference type="RefSeq" id="XP_024868361.1"/>
    </source>
</evidence>
<keyword evidence="6" id="KW-0547">Nucleotide-binding</keyword>
<feature type="compositionally biased region" description="Basic and acidic residues" evidence="20">
    <location>
        <begin position="1024"/>
        <end position="1036"/>
    </location>
</feature>
<dbReference type="PROSITE" id="PS50994">
    <property type="entry name" value="INTEGRASE"/>
    <property type="match status" value="1"/>
</dbReference>
<evidence type="ECO:0000256" key="11">
    <source>
        <dbReference type="ARBA" id="ARBA00022842"/>
    </source>
</evidence>
<keyword evidence="23" id="KW-1185">Reference proteome</keyword>
<keyword evidence="15" id="KW-0917">Virion maturation</keyword>
<dbReference type="GO" id="GO:0003964">
    <property type="term" value="F:RNA-directed DNA polymerase activity"/>
    <property type="evidence" value="ECO:0007669"/>
    <property type="project" value="UniProtKB-KW"/>
</dbReference>
<accession>A0A6J1PG45</accession>
<evidence type="ECO:0000256" key="1">
    <source>
        <dbReference type="ARBA" id="ARBA00002180"/>
    </source>
</evidence>
<dbReference type="InterPro" id="IPR039537">
    <property type="entry name" value="Retrotran_Ty1/copia-like"/>
</dbReference>
<dbReference type="GO" id="GO:0006508">
    <property type="term" value="P:proteolysis"/>
    <property type="evidence" value="ECO:0007669"/>
    <property type="project" value="UniProtKB-KW"/>
</dbReference>
<keyword evidence="18" id="KW-0862">Zinc</keyword>
<keyword evidence="14" id="KW-0548">Nucleotidyltransferase</keyword>
<feature type="compositionally biased region" description="Basic and acidic residues" evidence="20">
    <location>
        <begin position="990"/>
        <end position="1009"/>
    </location>
</feature>
<evidence type="ECO:0000256" key="9">
    <source>
        <dbReference type="ARBA" id="ARBA00022801"/>
    </source>
</evidence>
<keyword evidence="8" id="KW-0255">Endonuclease</keyword>
<dbReference type="Pfam" id="PF13976">
    <property type="entry name" value="gag_pre-integrs"/>
    <property type="match status" value="1"/>
</dbReference>
<dbReference type="Pfam" id="PF00665">
    <property type="entry name" value="rve"/>
    <property type="match status" value="1"/>
</dbReference>
<dbReference type="GO" id="GO:0042575">
    <property type="term" value="C:DNA polymerase complex"/>
    <property type="evidence" value="ECO:0007669"/>
    <property type="project" value="UniProtKB-ARBA"/>
</dbReference>
<evidence type="ECO:0000256" key="20">
    <source>
        <dbReference type="SAM" id="MobiDB-lite"/>
    </source>
</evidence>
<dbReference type="RefSeq" id="XP_024868361.1">
    <property type="nucleotide sequence ID" value="XM_025012593.1"/>
</dbReference>
<dbReference type="Gene3D" id="4.10.60.10">
    <property type="entry name" value="Zinc finger, CCHC-type"/>
    <property type="match status" value="1"/>
</dbReference>
<dbReference type="Pfam" id="PF22936">
    <property type="entry name" value="Pol_BBD"/>
    <property type="match status" value="1"/>
</dbReference>
<keyword evidence="7" id="KW-0064">Aspartyl protease</keyword>
<dbReference type="Pfam" id="PF07727">
    <property type="entry name" value="RVT_2"/>
    <property type="match status" value="1"/>
</dbReference>
<comment type="function">
    <text evidence="1">The aspartyl protease (PR) mediates the proteolytic cleavages of the Gag and Gag-Pol polyproteins after assembly of the VLP.</text>
</comment>
<dbReference type="GO" id="GO:0015074">
    <property type="term" value="P:DNA integration"/>
    <property type="evidence" value="ECO:0007669"/>
    <property type="project" value="UniProtKB-KW"/>
</dbReference>
<dbReference type="InterPro" id="IPR001878">
    <property type="entry name" value="Znf_CCHC"/>
</dbReference>
<evidence type="ECO:0000256" key="8">
    <source>
        <dbReference type="ARBA" id="ARBA00022759"/>
    </source>
</evidence>
<dbReference type="Pfam" id="PF00098">
    <property type="entry name" value="zf-CCHC"/>
    <property type="match status" value="1"/>
</dbReference>
<feature type="coiled-coil region" evidence="19">
    <location>
        <begin position="92"/>
        <end position="126"/>
    </location>
</feature>
<dbReference type="InterPro" id="IPR036875">
    <property type="entry name" value="Znf_CCHC_sf"/>
</dbReference>
<proteinExistence type="predicted"/>
<evidence type="ECO:0000256" key="13">
    <source>
        <dbReference type="ARBA" id="ARBA00022918"/>
    </source>
</evidence>
<keyword evidence="12" id="KW-0229">DNA integration</keyword>
<feature type="compositionally biased region" description="Basic and acidic residues" evidence="20">
    <location>
        <begin position="1"/>
        <end position="16"/>
    </location>
</feature>
<evidence type="ECO:0000259" key="21">
    <source>
        <dbReference type="PROSITE" id="PS50158"/>
    </source>
</evidence>
<keyword evidence="18" id="KW-0863">Zinc-finger</keyword>
<keyword evidence="4" id="KW-0540">Nuclease</keyword>
<dbReference type="Gene3D" id="3.30.420.10">
    <property type="entry name" value="Ribonuclease H-like superfamily/Ribonuclease H"/>
    <property type="match status" value="1"/>
</dbReference>
<dbReference type="GO" id="GO:0005524">
    <property type="term" value="F:ATP binding"/>
    <property type="evidence" value="ECO:0007669"/>
    <property type="project" value="UniProtKB-KW"/>
</dbReference>
<evidence type="ECO:0000259" key="22">
    <source>
        <dbReference type="PROSITE" id="PS50994"/>
    </source>
</evidence>
<evidence type="ECO:0000256" key="10">
    <source>
        <dbReference type="ARBA" id="ARBA00022840"/>
    </source>
</evidence>
<keyword evidence="2" id="KW-1188">Viral release from host cell</keyword>
<dbReference type="GO" id="GO:0004190">
    <property type="term" value="F:aspartic-type endopeptidase activity"/>
    <property type="evidence" value="ECO:0007669"/>
    <property type="project" value="UniProtKB-KW"/>
</dbReference>
<evidence type="ECO:0000256" key="2">
    <source>
        <dbReference type="ARBA" id="ARBA00022612"/>
    </source>
</evidence>
<evidence type="ECO:0000256" key="17">
    <source>
        <dbReference type="ARBA" id="ARBA00023268"/>
    </source>
</evidence>
<dbReference type="InterPro" id="IPR013103">
    <property type="entry name" value="RVT_2"/>
</dbReference>
<keyword evidence="5" id="KW-0479">Metal-binding</keyword>
<keyword evidence="9" id="KW-0378">Hydrolase</keyword>
<reference evidence="24" key="1">
    <citation type="submission" date="2025-08" db="UniProtKB">
        <authorList>
            <consortium name="RefSeq"/>
        </authorList>
    </citation>
    <scope>IDENTIFICATION</scope>
    <source>
        <tissue evidence="24">Whole body</tissue>
    </source>
</reference>